<evidence type="ECO:0000313" key="1">
    <source>
        <dbReference type="EMBL" id="GAA4027461.1"/>
    </source>
</evidence>
<dbReference type="EMBL" id="BAAAZE010000010">
    <property type="protein sequence ID" value="GAA4027461.1"/>
    <property type="molecule type" value="Genomic_DNA"/>
</dbReference>
<reference evidence="2" key="1">
    <citation type="journal article" date="2019" name="Int. J. Syst. Evol. Microbiol.">
        <title>The Global Catalogue of Microorganisms (GCM) 10K type strain sequencing project: providing services to taxonomists for standard genome sequencing and annotation.</title>
        <authorList>
            <consortium name="The Broad Institute Genomics Platform"/>
            <consortium name="The Broad Institute Genome Sequencing Center for Infectious Disease"/>
            <person name="Wu L."/>
            <person name="Ma J."/>
        </authorList>
    </citation>
    <scope>NUCLEOTIDE SEQUENCE [LARGE SCALE GENOMIC DNA]</scope>
    <source>
        <strain evidence="2">JCM 16673</strain>
    </source>
</reference>
<accession>A0ABP7TKA6</accession>
<evidence type="ECO:0000313" key="2">
    <source>
        <dbReference type="Proteomes" id="UP001501353"/>
    </source>
</evidence>
<dbReference type="Gene3D" id="1.25.40.10">
    <property type="entry name" value="Tetratricopeptide repeat domain"/>
    <property type="match status" value="1"/>
</dbReference>
<comment type="caution">
    <text evidence="1">The sequence shown here is derived from an EMBL/GenBank/DDBJ whole genome shotgun (WGS) entry which is preliminary data.</text>
</comment>
<gene>
    <name evidence="1" type="ORF">GCM10022212_26960</name>
</gene>
<dbReference type="SUPFAM" id="SSF81901">
    <property type="entry name" value="HCP-like"/>
    <property type="match status" value="1"/>
</dbReference>
<dbReference type="InterPro" id="IPR006597">
    <property type="entry name" value="Sel1-like"/>
</dbReference>
<keyword evidence="2" id="KW-1185">Reference proteome</keyword>
<proteinExistence type="predicted"/>
<name>A0ABP7TKA6_9BURK</name>
<dbReference type="Proteomes" id="UP001501353">
    <property type="component" value="Unassembled WGS sequence"/>
</dbReference>
<organism evidence="1 2">
    <name type="scientific">Actimicrobium antarcticum</name>
    <dbReference type="NCBI Taxonomy" id="1051899"/>
    <lineage>
        <taxon>Bacteria</taxon>
        <taxon>Pseudomonadati</taxon>
        <taxon>Pseudomonadota</taxon>
        <taxon>Betaproteobacteria</taxon>
        <taxon>Burkholderiales</taxon>
        <taxon>Oxalobacteraceae</taxon>
        <taxon>Actimicrobium</taxon>
    </lineage>
</organism>
<dbReference type="SMART" id="SM00671">
    <property type="entry name" value="SEL1"/>
    <property type="match status" value="2"/>
</dbReference>
<evidence type="ECO:0008006" key="3">
    <source>
        <dbReference type="Google" id="ProtNLM"/>
    </source>
</evidence>
<sequence>MYEIELTGETTRFLEADIEGSKNLLVKDGIYDPDPTCCTHFKAKLFLPKKLKKHIDELSEAKVFTHLPIDERSFDRSLPENERHLIVCKYSLANLRYLSGWKKNIAELGPEEMKFLINENPGFIEKTNLLLEEQKNLLHQSLSRNYQDILAPECEKIDAYGRCLLQEFAQEYLHYSQSEHADMQYKLACKMTSRNQVTDADLVIARQLYEKAAVHAHGEAEFALAQFHQNGIGGLTACKATARHFLDRAADHNVDEAKAARRLLTGTRKRLVNSFVKLMFPKK</sequence>
<dbReference type="InterPro" id="IPR011990">
    <property type="entry name" value="TPR-like_helical_dom_sf"/>
</dbReference>
<protein>
    <recommendedName>
        <fullName evidence="3">Sel1 repeat family protein</fullName>
    </recommendedName>
</protein>